<evidence type="ECO:0000313" key="2">
    <source>
        <dbReference type="Proteomes" id="UP000032735"/>
    </source>
</evidence>
<dbReference type="EMBL" id="FO704551">
    <property type="protein sequence ID" value="CDG21046.1"/>
    <property type="molecule type" value="Genomic_DNA"/>
</dbReference>
<dbReference type="Proteomes" id="UP000032735">
    <property type="component" value="Chromosome"/>
</dbReference>
<dbReference type="AlphaFoldDB" id="A0A068R295"/>
<gene>
    <name evidence="1" type="ORF">XPG1_1391</name>
</gene>
<protein>
    <submittedName>
        <fullName evidence="1">Uncharacterized protein</fullName>
    </submittedName>
</protein>
<reference evidence="1 2" key="1">
    <citation type="submission" date="2013-07" db="EMBL/GenBank/DDBJ databases">
        <authorList>
            <person name="Genoscope - CEA"/>
        </authorList>
    </citation>
    <scope>NUCLEOTIDE SEQUENCE [LARGE SCALE GENOMIC DNA]</scope>
    <source>
        <strain evidence="1 2">G6</strain>
    </source>
</reference>
<name>A0A068R295_9GAMM</name>
<organism evidence="1 2">
    <name type="scientific">Xenorhabdus poinarii G6</name>
    <dbReference type="NCBI Taxonomy" id="1354304"/>
    <lineage>
        <taxon>Bacteria</taxon>
        <taxon>Pseudomonadati</taxon>
        <taxon>Pseudomonadota</taxon>
        <taxon>Gammaproteobacteria</taxon>
        <taxon>Enterobacterales</taxon>
        <taxon>Morganellaceae</taxon>
        <taxon>Xenorhabdus</taxon>
    </lineage>
</organism>
<accession>A0A068R295</accession>
<evidence type="ECO:0000313" key="1">
    <source>
        <dbReference type="EMBL" id="CDG21046.1"/>
    </source>
</evidence>
<dbReference type="KEGG" id="xpo:XPG1_1391"/>
<sequence length="54" mass="6247">MIAVANMKKATPERSLELKSFELIFHDVSLYQFEVLLEMVKYKIGDCQKAKNPT</sequence>
<proteinExistence type="predicted"/>
<dbReference type="STRING" id="1354304.XPG1_1391"/>
<dbReference type="HOGENOM" id="CLU_3049491_0_0_6"/>
<keyword evidence="2" id="KW-1185">Reference proteome</keyword>